<feature type="transmembrane region" description="Helical" evidence="6">
    <location>
        <begin position="16"/>
        <end position="37"/>
    </location>
</feature>
<dbReference type="Pfam" id="PF02487">
    <property type="entry name" value="CLN3"/>
    <property type="match status" value="1"/>
</dbReference>
<feature type="transmembrane region" description="Helical" evidence="6">
    <location>
        <begin position="79"/>
        <end position="96"/>
    </location>
</feature>
<dbReference type="AlphaFoldDB" id="A0A5J4VDX4"/>
<evidence type="ECO:0000256" key="6">
    <source>
        <dbReference type="RuleBase" id="RU361113"/>
    </source>
</evidence>
<evidence type="ECO:0000313" key="7">
    <source>
        <dbReference type="EMBL" id="KAA6380711.1"/>
    </source>
</evidence>
<feature type="transmembrane region" description="Helical" evidence="6">
    <location>
        <begin position="136"/>
        <end position="160"/>
    </location>
</feature>
<comment type="similarity">
    <text evidence="2 6">Belongs to the battenin family.</text>
</comment>
<dbReference type="PRINTS" id="PR01315">
    <property type="entry name" value="BATTENIN"/>
</dbReference>
<keyword evidence="4 6" id="KW-1133">Transmembrane helix</keyword>
<dbReference type="InterPro" id="IPR003492">
    <property type="entry name" value="Battenin_disease_Cln3"/>
</dbReference>
<feature type="transmembrane region" description="Helical" evidence="6">
    <location>
        <begin position="166"/>
        <end position="186"/>
    </location>
</feature>
<dbReference type="GO" id="GO:0016020">
    <property type="term" value="C:membrane"/>
    <property type="evidence" value="ECO:0007669"/>
    <property type="project" value="UniProtKB-UniRule"/>
</dbReference>
<feature type="transmembrane region" description="Helical" evidence="6">
    <location>
        <begin position="320"/>
        <end position="343"/>
    </location>
</feature>
<dbReference type="PANTHER" id="PTHR10981">
    <property type="entry name" value="BATTENIN"/>
    <property type="match status" value="1"/>
</dbReference>
<feature type="transmembrane region" description="Helical" evidence="6">
    <location>
        <begin position="102"/>
        <end position="124"/>
    </location>
</feature>
<protein>
    <submittedName>
        <fullName evidence="7">Putative Cln3 protein</fullName>
    </submittedName>
</protein>
<dbReference type="InterPro" id="IPR036259">
    <property type="entry name" value="MFS_trans_sf"/>
</dbReference>
<evidence type="ECO:0000256" key="4">
    <source>
        <dbReference type="ARBA" id="ARBA00022989"/>
    </source>
</evidence>
<dbReference type="Gene3D" id="1.20.1250.20">
    <property type="entry name" value="MFS general substrate transporter like domains"/>
    <property type="match status" value="1"/>
</dbReference>
<name>A0A5J4VDX4_9EUKA</name>
<keyword evidence="5 6" id="KW-0472">Membrane</keyword>
<feature type="transmembrane region" description="Helical" evidence="6">
    <location>
        <begin position="282"/>
        <end position="308"/>
    </location>
</feature>
<comment type="caution">
    <text evidence="7">The sequence shown here is derived from an EMBL/GenBank/DDBJ whole genome shotgun (WGS) entry which is preliminary data.</text>
</comment>
<accession>A0A5J4VDX4</accession>
<organism evidence="7 8">
    <name type="scientific">Streblomastix strix</name>
    <dbReference type="NCBI Taxonomy" id="222440"/>
    <lineage>
        <taxon>Eukaryota</taxon>
        <taxon>Metamonada</taxon>
        <taxon>Preaxostyla</taxon>
        <taxon>Oxymonadida</taxon>
        <taxon>Streblomastigidae</taxon>
        <taxon>Streblomastix</taxon>
    </lineage>
</organism>
<dbReference type="EMBL" id="SNRW01007748">
    <property type="protein sequence ID" value="KAA6380711.1"/>
    <property type="molecule type" value="Genomic_DNA"/>
</dbReference>
<sequence length="349" mass="39656">MTSRERKGFWLDIRNISAFFVIGLLNNLSFVAVNSSAKVLCGDFHMEHWVGSILFFNVSFSFFVRIAHSAFLLNVPFTIRMIITSVMYLLGLIGMANSQKVGFWFVLVSVVLVGTSSNLGESILVGYMKLFPPNQICGFSSGTGFAGIAGAGLIAFFQWLHTSIKTQYFILAPVVVIYFITYLLWIKIPKNEDIQSQRVTEEEGIKKDINQYDIQQQQQSEDDEDNTYIKFQRKLSGEEMEESNKQKTATFAPKSTGIGVFISRSSLYLIKIKKLHFISPRFVWFLFAHMIFVGLMGGGMYVNVFYLILDLKMHHKEKELATNIVMIFITVGITLAAVSCLIVRNFWLK</sequence>
<feature type="transmembrane region" description="Helical" evidence="6">
    <location>
        <begin position="49"/>
        <end position="67"/>
    </location>
</feature>
<evidence type="ECO:0000313" key="8">
    <source>
        <dbReference type="Proteomes" id="UP000324800"/>
    </source>
</evidence>
<comment type="subcellular location">
    <subcellularLocation>
        <location evidence="1">Endomembrane system</location>
        <topology evidence="1">Multi-pass membrane protein</topology>
    </subcellularLocation>
</comment>
<evidence type="ECO:0000256" key="5">
    <source>
        <dbReference type="ARBA" id="ARBA00023136"/>
    </source>
</evidence>
<dbReference type="GO" id="GO:0005773">
    <property type="term" value="C:vacuole"/>
    <property type="evidence" value="ECO:0007669"/>
    <property type="project" value="UniProtKB-ARBA"/>
</dbReference>
<proteinExistence type="inferred from homology"/>
<dbReference type="SUPFAM" id="SSF103473">
    <property type="entry name" value="MFS general substrate transporter"/>
    <property type="match status" value="1"/>
</dbReference>
<gene>
    <name evidence="7" type="ORF">EZS28_023763</name>
</gene>
<evidence type="ECO:0000256" key="3">
    <source>
        <dbReference type="ARBA" id="ARBA00022692"/>
    </source>
</evidence>
<dbReference type="GO" id="GO:0012505">
    <property type="term" value="C:endomembrane system"/>
    <property type="evidence" value="ECO:0007669"/>
    <property type="project" value="UniProtKB-SubCell"/>
</dbReference>
<evidence type="ECO:0000256" key="2">
    <source>
        <dbReference type="ARBA" id="ARBA00007467"/>
    </source>
</evidence>
<dbReference type="PANTHER" id="PTHR10981:SF7">
    <property type="entry name" value="BATTENIN"/>
    <property type="match status" value="1"/>
</dbReference>
<evidence type="ECO:0000256" key="1">
    <source>
        <dbReference type="ARBA" id="ARBA00004127"/>
    </source>
</evidence>
<dbReference type="Proteomes" id="UP000324800">
    <property type="component" value="Unassembled WGS sequence"/>
</dbReference>
<reference evidence="7 8" key="1">
    <citation type="submission" date="2019-03" db="EMBL/GenBank/DDBJ databases">
        <title>Single cell metagenomics reveals metabolic interactions within the superorganism composed of flagellate Streblomastix strix and complex community of Bacteroidetes bacteria on its surface.</title>
        <authorList>
            <person name="Treitli S.C."/>
            <person name="Kolisko M."/>
            <person name="Husnik F."/>
            <person name="Keeling P."/>
            <person name="Hampl V."/>
        </authorList>
    </citation>
    <scope>NUCLEOTIDE SEQUENCE [LARGE SCALE GENOMIC DNA]</scope>
    <source>
        <strain evidence="7">ST1C</strain>
    </source>
</reference>
<keyword evidence="3 6" id="KW-0812">Transmembrane</keyword>
<dbReference type="OrthoDB" id="5965864at2759"/>